<dbReference type="GO" id="GO:0007411">
    <property type="term" value="P:axon guidance"/>
    <property type="evidence" value="ECO:0007669"/>
    <property type="project" value="TreeGrafter"/>
</dbReference>
<evidence type="ECO:0000256" key="2">
    <source>
        <dbReference type="ARBA" id="ARBA00023292"/>
    </source>
</evidence>
<dbReference type="GO" id="GO:0016477">
    <property type="term" value="P:cell migration"/>
    <property type="evidence" value="ECO:0007669"/>
    <property type="project" value="TreeGrafter"/>
</dbReference>
<evidence type="ECO:0000259" key="3">
    <source>
        <dbReference type="PROSITE" id="PS51117"/>
    </source>
</evidence>
<sequence length="310" mass="34240">MGSQIRRLQDWLLSGALPNRTGCCQELCPTGLASLRSSVQQDWLLSGALPNRTGCSQELCPPGLAALRSSAQQDWLLSGALPNRTGSSQELCPTGLAAVRSSAQQDWQLSGALPSYPGESMVALVHSQDECDVTSCHPQLGDLMVGRSGQLSATSTCGLDGPQKYCILGYLEDEQKCFICDSRLPYRRVNNPDSHQIENVITTFDPERKMKWWQSENGLHYVSIRLDLESLFQFSHLVLTFKSFRPASMLVERSKDNGRSWKVFRYFAENCKTSFPGVSEGPADSVDDVICDSRYSGAEPSTDGEVPWFL</sequence>
<dbReference type="GO" id="GO:0009888">
    <property type="term" value="P:tissue development"/>
    <property type="evidence" value="ECO:0007669"/>
    <property type="project" value="TreeGrafter"/>
</dbReference>
<dbReference type="GO" id="GO:0070831">
    <property type="term" value="P:basement membrane assembly"/>
    <property type="evidence" value="ECO:0007669"/>
    <property type="project" value="TreeGrafter"/>
</dbReference>
<dbReference type="EMBL" id="JAFBMS010000017">
    <property type="protein sequence ID" value="KAG9345890.1"/>
    <property type="molecule type" value="Genomic_DNA"/>
</dbReference>
<dbReference type="PANTHER" id="PTHR10574">
    <property type="entry name" value="NETRIN/LAMININ-RELATED"/>
    <property type="match status" value="1"/>
</dbReference>
<evidence type="ECO:0000313" key="5">
    <source>
        <dbReference type="Proteomes" id="UP000824540"/>
    </source>
</evidence>
<proteinExistence type="predicted"/>
<dbReference type="OrthoDB" id="5985440at2759"/>
<evidence type="ECO:0000256" key="1">
    <source>
        <dbReference type="ARBA" id="ARBA00023157"/>
    </source>
</evidence>
<dbReference type="PROSITE" id="PS51117">
    <property type="entry name" value="LAMININ_NTER"/>
    <property type="match status" value="1"/>
</dbReference>
<dbReference type="Pfam" id="PF00055">
    <property type="entry name" value="Laminin_N"/>
    <property type="match status" value="1"/>
</dbReference>
<comment type="caution">
    <text evidence="4">The sequence shown here is derived from an EMBL/GenBank/DDBJ whole genome shotgun (WGS) entry which is preliminary data.</text>
</comment>
<keyword evidence="2" id="KW-0424">Laminin EGF-like domain</keyword>
<dbReference type="Proteomes" id="UP000824540">
    <property type="component" value="Unassembled WGS sequence"/>
</dbReference>
<feature type="domain" description="Laminin N-terminal" evidence="3">
    <location>
        <begin position="132"/>
        <end position="310"/>
    </location>
</feature>
<evidence type="ECO:0000313" key="4">
    <source>
        <dbReference type="EMBL" id="KAG9345890.1"/>
    </source>
</evidence>
<dbReference type="PANTHER" id="PTHR10574:SF279">
    <property type="entry name" value="LAMININ SUBUNIT BETA 4"/>
    <property type="match status" value="1"/>
</dbReference>
<dbReference type="AlphaFoldDB" id="A0A8T2P2C8"/>
<accession>A0A8T2P2C8</accession>
<dbReference type="InterPro" id="IPR008211">
    <property type="entry name" value="Laminin_N"/>
</dbReference>
<keyword evidence="5" id="KW-1185">Reference proteome</keyword>
<gene>
    <name evidence="4" type="ORF">JZ751_009046</name>
</gene>
<dbReference type="GO" id="GO:0043256">
    <property type="term" value="C:laminin complex"/>
    <property type="evidence" value="ECO:0007669"/>
    <property type="project" value="TreeGrafter"/>
</dbReference>
<protein>
    <recommendedName>
        <fullName evidence="3">Laminin N-terminal domain-containing protein</fullName>
    </recommendedName>
</protein>
<dbReference type="GO" id="GO:0034446">
    <property type="term" value="P:substrate adhesion-dependent cell spreading"/>
    <property type="evidence" value="ECO:0007669"/>
    <property type="project" value="TreeGrafter"/>
</dbReference>
<keyword evidence="1" id="KW-1015">Disulfide bond</keyword>
<dbReference type="Gene3D" id="2.60.120.260">
    <property type="entry name" value="Galactose-binding domain-like"/>
    <property type="match status" value="1"/>
</dbReference>
<dbReference type="InterPro" id="IPR050440">
    <property type="entry name" value="Laminin/Netrin_ECM"/>
</dbReference>
<reference evidence="4" key="1">
    <citation type="thesis" date="2021" institute="BYU ScholarsArchive" country="Provo, UT, USA">
        <title>Applications of and Algorithms for Genome Assembly and Genomic Analyses with an Emphasis on Marine Teleosts.</title>
        <authorList>
            <person name="Pickett B.D."/>
        </authorList>
    </citation>
    <scope>NUCLEOTIDE SEQUENCE</scope>
    <source>
        <strain evidence="4">HI-2016</strain>
    </source>
</reference>
<organism evidence="4 5">
    <name type="scientific">Albula glossodonta</name>
    <name type="common">roundjaw bonefish</name>
    <dbReference type="NCBI Taxonomy" id="121402"/>
    <lineage>
        <taxon>Eukaryota</taxon>
        <taxon>Metazoa</taxon>
        <taxon>Chordata</taxon>
        <taxon>Craniata</taxon>
        <taxon>Vertebrata</taxon>
        <taxon>Euteleostomi</taxon>
        <taxon>Actinopterygii</taxon>
        <taxon>Neopterygii</taxon>
        <taxon>Teleostei</taxon>
        <taxon>Albuliformes</taxon>
        <taxon>Albulidae</taxon>
        <taxon>Albula</taxon>
    </lineage>
</organism>
<dbReference type="SMART" id="SM00136">
    <property type="entry name" value="LamNT"/>
    <property type="match status" value="1"/>
</dbReference>
<dbReference type="GO" id="GO:0009887">
    <property type="term" value="P:animal organ morphogenesis"/>
    <property type="evidence" value="ECO:0007669"/>
    <property type="project" value="TreeGrafter"/>
</dbReference>
<name>A0A8T2P2C8_9TELE</name>